<keyword evidence="2" id="KW-0378">Hydrolase</keyword>
<gene>
    <name evidence="2" type="primary">psuG</name>
    <name evidence="2" type="ORF">TNIN_96911</name>
</gene>
<dbReference type="GO" id="GO:0004730">
    <property type="term" value="F:pseudouridylate synthase activity"/>
    <property type="evidence" value="ECO:0007669"/>
    <property type="project" value="InterPro"/>
</dbReference>
<sequence length="145" mass="16073">MTIVGNQITKITKKWKYSRDRLQLESGVLIAVPIPEEYHEDGFKTESVIEDALREARSFHCLVEITDAYDIGLLLNNARVGTQIAVELNALKNPPRGSTSSRILRAPITHEAKNVFSSQGRPVVIGGSILDIHVKAREDVKVSVI</sequence>
<comment type="caution">
    <text evidence="2">The sequence shown here is derived from an EMBL/GenBank/DDBJ whole genome shotgun (WGS) entry which is preliminary data.</text>
</comment>
<proteinExistence type="predicted"/>
<dbReference type="Gene3D" id="3.40.1790.10">
    <property type="entry name" value="Indigoidine synthase domain"/>
    <property type="match status" value="1"/>
</dbReference>
<dbReference type="GO" id="GO:0046872">
    <property type="term" value="F:metal ion binding"/>
    <property type="evidence" value="ECO:0007669"/>
    <property type="project" value="UniProtKB-KW"/>
</dbReference>
<dbReference type="OrthoDB" id="198885at2759"/>
<protein>
    <submittedName>
        <fullName evidence="2">Pseudouridine-5'-phosphate glycosidase</fullName>
    </submittedName>
</protein>
<dbReference type="PANTHER" id="PTHR42909:SF1">
    <property type="entry name" value="CARBOHYDRATE KINASE PFKB DOMAIN-CONTAINING PROTEIN"/>
    <property type="match status" value="1"/>
</dbReference>
<keyword evidence="1" id="KW-0479">Metal-binding</keyword>
<evidence type="ECO:0000256" key="1">
    <source>
        <dbReference type="ARBA" id="ARBA00022723"/>
    </source>
</evidence>
<dbReference type="EMBL" id="BMAV01001491">
    <property type="protein sequence ID" value="GFY39669.1"/>
    <property type="molecule type" value="Genomic_DNA"/>
</dbReference>
<dbReference type="InterPro" id="IPR022830">
    <property type="entry name" value="Indigdn_synthA-like"/>
</dbReference>
<keyword evidence="2" id="KW-0326">Glycosidase</keyword>
<evidence type="ECO:0000313" key="3">
    <source>
        <dbReference type="Proteomes" id="UP000886998"/>
    </source>
</evidence>
<dbReference type="GO" id="GO:0016798">
    <property type="term" value="F:hydrolase activity, acting on glycosyl bonds"/>
    <property type="evidence" value="ECO:0007669"/>
    <property type="project" value="UniProtKB-KW"/>
</dbReference>
<reference evidence="2" key="1">
    <citation type="submission" date="2020-08" db="EMBL/GenBank/DDBJ databases">
        <title>Multicomponent nature underlies the extraordinary mechanical properties of spider dragline silk.</title>
        <authorList>
            <person name="Kono N."/>
            <person name="Nakamura H."/>
            <person name="Mori M."/>
            <person name="Yoshida Y."/>
            <person name="Ohtoshi R."/>
            <person name="Malay A.D."/>
            <person name="Moran D.A.P."/>
            <person name="Tomita M."/>
            <person name="Numata K."/>
            <person name="Arakawa K."/>
        </authorList>
    </citation>
    <scope>NUCLEOTIDE SEQUENCE</scope>
</reference>
<keyword evidence="3" id="KW-1185">Reference proteome</keyword>
<dbReference type="Proteomes" id="UP000886998">
    <property type="component" value="Unassembled WGS sequence"/>
</dbReference>
<dbReference type="GO" id="GO:0005737">
    <property type="term" value="C:cytoplasm"/>
    <property type="evidence" value="ECO:0007669"/>
    <property type="project" value="TreeGrafter"/>
</dbReference>
<dbReference type="PANTHER" id="PTHR42909">
    <property type="entry name" value="ZGC:136858"/>
    <property type="match status" value="1"/>
</dbReference>
<dbReference type="AlphaFoldDB" id="A0A8X6WQX6"/>
<evidence type="ECO:0000313" key="2">
    <source>
        <dbReference type="EMBL" id="GFY39669.1"/>
    </source>
</evidence>
<accession>A0A8X6WQX6</accession>
<dbReference type="SUPFAM" id="SSF110581">
    <property type="entry name" value="Indigoidine synthase A-like"/>
    <property type="match status" value="1"/>
</dbReference>
<name>A0A8X6WQX6_9ARAC</name>
<organism evidence="2 3">
    <name type="scientific">Trichonephila inaurata madagascariensis</name>
    <dbReference type="NCBI Taxonomy" id="2747483"/>
    <lineage>
        <taxon>Eukaryota</taxon>
        <taxon>Metazoa</taxon>
        <taxon>Ecdysozoa</taxon>
        <taxon>Arthropoda</taxon>
        <taxon>Chelicerata</taxon>
        <taxon>Arachnida</taxon>
        <taxon>Araneae</taxon>
        <taxon>Araneomorphae</taxon>
        <taxon>Entelegynae</taxon>
        <taxon>Araneoidea</taxon>
        <taxon>Nephilidae</taxon>
        <taxon>Trichonephila</taxon>
        <taxon>Trichonephila inaurata</taxon>
    </lineage>
</organism>